<sequence length="408" mass="43469">MTSQNPTRLLAAEKTMISQLNALGAIKAAEKLARTGLPTRRVEAYHYTDLKALIKTVPQLAASAEPSGAPALDLADAFHLLMINGHPAKNMNPPAGLDVSLEAGSPLSERDDVLVLLNRSLVEQRLKLGFNGEIDQVILVDRRSLGNSAHCAGALEIELADGASACVVEVFSGTDEAHLGNQATRVTLGKGARLTHIVANLSAAAASHFHTIEYDIAAAANLRSLAVNSGSVLSRTQIFALFDGEDAHGDFSGLNLVDDGQHCDITLDVTHALANTSSSELYKSVARNRAKAVFQGRIVVAKKAQKTDAKMMAQGLMLSEGAQILCKPELEIFADDVQCGHGATCGELDAGHMFYLMSRGIGRSEAAAILIRAFIYELFDPIAEAEIKQALGNIVENWLDQQTGNKPQ</sequence>
<dbReference type="AlphaFoldDB" id="A0A3B0U6F5"/>
<accession>A0A3B0U6F5</accession>
<feature type="domain" description="SUF system FeS cluster assembly SufBD core" evidence="1">
    <location>
        <begin position="153"/>
        <end position="374"/>
    </location>
</feature>
<organism evidence="2">
    <name type="scientific">hydrothermal vent metagenome</name>
    <dbReference type="NCBI Taxonomy" id="652676"/>
    <lineage>
        <taxon>unclassified sequences</taxon>
        <taxon>metagenomes</taxon>
        <taxon>ecological metagenomes</taxon>
    </lineage>
</organism>
<dbReference type="Pfam" id="PF01458">
    <property type="entry name" value="SUFBD_core"/>
    <property type="match status" value="1"/>
</dbReference>
<proteinExistence type="predicted"/>
<dbReference type="GO" id="GO:0016226">
    <property type="term" value="P:iron-sulfur cluster assembly"/>
    <property type="evidence" value="ECO:0007669"/>
    <property type="project" value="InterPro"/>
</dbReference>
<dbReference type="InterPro" id="IPR011542">
    <property type="entry name" value="SUF_FeS_clus_asmbl_SufD"/>
</dbReference>
<gene>
    <name evidence="2" type="ORF">MNBD_ALPHA12-249</name>
</gene>
<name>A0A3B0U6F5_9ZZZZ</name>
<reference evidence="2" key="1">
    <citation type="submission" date="2018-06" db="EMBL/GenBank/DDBJ databases">
        <authorList>
            <person name="Zhirakovskaya E."/>
        </authorList>
    </citation>
    <scope>NUCLEOTIDE SEQUENCE</scope>
</reference>
<dbReference type="PANTHER" id="PTHR43575:SF1">
    <property type="entry name" value="PROTEIN ABCI7, CHLOROPLASTIC"/>
    <property type="match status" value="1"/>
</dbReference>
<dbReference type="NCBIfam" id="TIGR01981">
    <property type="entry name" value="sufD"/>
    <property type="match status" value="1"/>
</dbReference>
<evidence type="ECO:0000259" key="1">
    <source>
        <dbReference type="Pfam" id="PF01458"/>
    </source>
</evidence>
<evidence type="ECO:0000313" key="2">
    <source>
        <dbReference type="EMBL" id="VAW20059.1"/>
    </source>
</evidence>
<dbReference type="InterPro" id="IPR055346">
    <property type="entry name" value="Fe-S_cluster_assembly_SufBD"/>
</dbReference>
<dbReference type="SUPFAM" id="SSF101960">
    <property type="entry name" value="Stabilizer of iron transporter SufD"/>
    <property type="match status" value="1"/>
</dbReference>
<dbReference type="PANTHER" id="PTHR43575">
    <property type="entry name" value="PROTEIN ABCI7, CHLOROPLASTIC"/>
    <property type="match status" value="1"/>
</dbReference>
<dbReference type="EMBL" id="UOEO01000129">
    <property type="protein sequence ID" value="VAW20059.1"/>
    <property type="molecule type" value="Genomic_DNA"/>
</dbReference>
<dbReference type="InterPro" id="IPR037284">
    <property type="entry name" value="SUF_FeS_clus_asmbl_SufBD_sf"/>
</dbReference>
<protein>
    <submittedName>
        <fullName evidence="2">Iron-sulfur cluster assembly protein SufD</fullName>
    </submittedName>
</protein>
<dbReference type="InterPro" id="IPR000825">
    <property type="entry name" value="SUF_FeS_clus_asmbl_SufBD_core"/>
</dbReference>